<keyword evidence="1" id="KW-0175">Coiled coil</keyword>
<protein>
    <submittedName>
        <fullName evidence="3">Uncharacterized protein</fullName>
    </submittedName>
</protein>
<feature type="coiled-coil region" evidence="1">
    <location>
        <begin position="16"/>
        <end position="44"/>
    </location>
</feature>
<feature type="compositionally biased region" description="Polar residues" evidence="2">
    <location>
        <begin position="503"/>
        <end position="521"/>
    </location>
</feature>
<proteinExistence type="predicted"/>
<feature type="region of interest" description="Disordered" evidence="2">
    <location>
        <begin position="461"/>
        <end position="542"/>
    </location>
</feature>
<evidence type="ECO:0000313" key="4">
    <source>
        <dbReference type="Proteomes" id="UP001151760"/>
    </source>
</evidence>
<evidence type="ECO:0000256" key="2">
    <source>
        <dbReference type="SAM" id="MobiDB-lite"/>
    </source>
</evidence>
<reference evidence="3" key="2">
    <citation type="submission" date="2022-01" db="EMBL/GenBank/DDBJ databases">
        <authorList>
            <person name="Yamashiro T."/>
            <person name="Shiraishi A."/>
            <person name="Satake H."/>
            <person name="Nakayama K."/>
        </authorList>
    </citation>
    <scope>NUCLEOTIDE SEQUENCE</scope>
</reference>
<feature type="region of interest" description="Disordered" evidence="2">
    <location>
        <begin position="735"/>
        <end position="765"/>
    </location>
</feature>
<gene>
    <name evidence="3" type="ORF">Tco_1058384</name>
</gene>
<feature type="compositionally biased region" description="Basic residues" evidence="2">
    <location>
        <begin position="741"/>
        <end position="754"/>
    </location>
</feature>
<keyword evidence="4" id="KW-1185">Reference proteome</keyword>
<feature type="region of interest" description="Disordered" evidence="2">
    <location>
        <begin position="257"/>
        <end position="304"/>
    </location>
</feature>
<comment type="caution">
    <text evidence="3">The sequence shown here is derived from an EMBL/GenBank/DDBJ whole genome shotgun (WGS) entry which is preliminary data.</text>
</comment>
<accession>A0ABQ5H9X0</accession>
<reference evidence="3" key="1">
    <citation type="journal article" date="2022" name="Int. J. Mol. Sci.">
        <title>Draft Genome of Tanacetum Coccineum: Genomic Comparison of Closely Related Tanacetum-Family Plants.</title>
        <authorList>
            <person name="Yamashiro T."/>
            <person name="Shiraishi A."/>
            <person name="Nakayama K."/>
            <person name="Satake H."/>
        </authorList>
    </citation>
    <scope>NUCLEOTIDE SEQUENCE</scope>
</reference>
<feature type="compositionally biased region" description="Basic and acidic residues" evidence="2">
    <location>
        <begin position="285"/>
        <end position="301"/>
    </location>
</feature>
<feature type="compositionally biased region" description="Basic residues" evidence="2">
    <location>
        <begin position="259"/>
        <end position="268"/>
    </location>
</feature>
<sequence length="899" mass="101465">MDEHKLQSVAEPEPEMMDCEIDVKETEEEVNRAENEVNKEEEDEEYDEEFYEMIEAPKFVDFTKPITFRTDDRYWFCSRVGCDQKHEEEINHEEISRNFVLRVMAARSPNIKLRKALNRDPSSLKCPMSAPAKPSKPRIPRFAMAASLASQKSGDPQIKTGTCTKVGSTPAAKSRPVAAKYMTTPRNKMCPSNPNSFRSVQNLKTTTVDVSKNRSVAKALVFRSPKKKVICLKKSVELHTPLRKICEGMKRLDIASQKKTVKSIKSKTKNPETEDSSTRRLNNCKSDKKSKDLASSKKPETNKCSSLIEKVVENESKNTIADVKLNDGSTSDNTKEEQETSDNSNSQALTAEMKDVQHIEDKENMGCAQDNSDEVVARDVNGQMNDDGKENATRSNNQPLGEKIIGKEMHKKKVFQNAGPALLKSKKPKPTNIKPFRLRTDERGILREAILEKKLHLPATEKEDAKDTSVIKRVHRLPKIEKSTEQRKENNSTENCGKDSGAVGSTQKRPASMTSLRTRSPNLHRKPQGVASPKKVRRPGQQLEVIKEKSSKLASDVAVAENKTRAVSATRSTSRGKRPLTIPKEPYFHTSHLPRSCSKKLSVELTSLKEEGTPRHYKPPANLILGQCGIVTEKAITVGDFSVIDGHLEKWITNYEQIHQAPVRSTSAPEFVRHENGLVEIKFSSSQPKSDNVFPTGIHMITPTDQEPAQEVKHIWWDVCNCESCLDEAAKIDDDDEDLPKKRKSSQQKLKRRYEKGDPTVGLLGEPSGKFDYYVLYPKAEPSQPPSPPHKTPPSPHKTPPTITSPPPPKLSPYNQKALSILHQDSPVFPITKDPSCSYSQEYEKEFPALTAFEHLDSRTKHDWKIKKPNDYRSNWACKHNQSRWYVLKYTYLLPLKTS</sequence>
<feature type="region of interest" description="Disordered" evidence="2">
    <location>
        <begin position="778"/>
        <end position="814"/>
    </location>
</feature>
<dbReference type="PANTHER" id="PTHR37241">
    <property type="entry name" value="NEUROFILAMENT HEAVY PROTEIN"/>
    <property type="match status" value="1"/>
</dbReference>
<evidence type="ECO:0000313" key="3">
    <source>
        <dbReference type="EMBL" id="GJT84042.1"/>
    </source>
</evidence>
<feature type="region of interest" description="Disordered" evidence="2">
    <location>
        <begin position="319"/>
        <end position="348"/>
    </location>
</feature>
<feature type="compositionally biased region" description="Basic and acidic residues" evidence="2">
    <location>
        <begin position="269"/>
        <end position="278"/>
    </location>
</feature>
<feature type="compositionally biased region" description="Pro residues" evidence="2">
    <location>
        <begin position="783"/>
        <end position="811"/>
    </location>
</feature>
<dbReference type="PANTHER" id="PTHR37241:SF1">
    <property type="entry name" value="NEUROFILAMENT HEAVY PROTEIN"/>
    <property type="match status" value="1"/>
</dbReference>
<dbReference type="Proteomes" id="UP001151760">
    <property type="component" value="Unassembled WGS sequence"/>
</dbReference>
<dbReference type="EMBL" id="BQNB010019318">
    <property type="protein sequence ID" value="GJT84042.1"/>
    <property type="molecule type" value="Genomic_DNA"/>
</dbReference>
<feature type="compositionally biased region" description="Basic and acidic residues" evidence="2">
    <location>
        <begin position="461"/>
        <end position="470"/>
    </location>
</feature>
<feature type="compositionally biased region" description="Basic and acidic residues" evidence="2">
    <location>
        <begin position="478"/>
        <end position="491"/>
    </location>
</feature>
<evidence type="ECO:0000256" key="1">
    <source>
        <dbReference type="SAM" id="Coils"/>
    </source>
</evidence>
<name>A0ABQ5H9X0_9ASTR</name>
<organism evidence="3 4">
    <name type="scientific">Tanacetum coccineum</name>
    <dbReference type="NCBI Taxonomy" id="301880"/>
    <lineage>
        <taxon>Eukaryota</taxon>
        <taxon>Viridiplantae</taxon>
        <taxon>Streptophyta</taxon>
        <taxon>Embryophyta</taxon>
        <taxon>Tracheophyta</taxon>
        <taxon>Spermatophyta</taxon>
        <taxon>Magnoliopsida</taxon>
        <taxon>eudicotyledons</taxon>
        <taxon>Gunneridae</taxon>
        <taxon>Pentapetalae</taxon>
        <taxon>asterids</taxon>
        <taxon>campanulids</taxon>
        <taxon>Asterales</taxon>
        <taxon>Asteraceae</taxon>
        <taxon>Asteroideae</taxon>
        <taxon>Anthemideae</taxon>
        <taxon>Anthemidinae</taxon>
        <taxon>Tanacetum</taxon>
    </lineage>
</organism>